<reference evidence="3 4" key="1">
    <citation type="submission" date="2015-04" db="EMBL/GenBank/DDBJ databases">
        <title>Draft genome of the roundworm Trichinella nativa.</title>
        <authorList>
            <person name="Mitreva M."/>
        </authorList>
    </citation>
    <scope>NUCLEOTIDE SEQUENCE [LARGE SCALE GENOMIC DNA]</scope>
    <source>
        <strain evidence="3 4">ISS45</strain>
    </source>
</reference>
<sequence>MSLYAIIQWFIWQFALLSSPVVLGFLLVSGWLLLYKFETKRLKEGKTERNEKSEFLNSKPRPVSSGIKYDYDVEAAVGCPISNAESTDGSQFTSNSNNQNNCGEKYPNVMDYYSDFNVDDI</sequence>
<feature type="region of interest" description="Disordered" evidence="1">
    <location>
        <begin position="83"/>
        <end position="105"/>
    </location>
</feature>
<name>A0A1Y3EVH9_9BILA</name>
<dbReference type="Proteomes" id="UP000243006">
    <property type="component" value="Unassembled WGS sequence"/>
</dbReference>
<gene>
    <name evidence="3" type="ORF">D917_05650</name>
</gene>
<organism evidence="3 4">
    <name type="scientific">Trichinella nativa</name>
    <dbReference type="NCBI Taxonomy" id="6335"/>
    <lineage>
        <taxon>Eukaryota</taxon>
        <taxon>Metazoa</taxon>
        <taxon>Ecdysozoa</taxon>
        <taxon>Nematoda</taxon>
        <taxon>Enoplea</taxon>
        <taxon>Dorylaimia</taxon>
        <taxon>Trichinellida</taxon>
        <taxon>Trichinellidae</taxon>
        <taxon>Trichinella</taxon>
    </lineage>
</organism>
<dbReference type="EMBL" id="LVZM01001523">
    <property type="protein sequence ID" value="OUC49163.1"/>
    <property type="molecule type" value="Genomic_DNA"/>
</dbReference>
<feature type="compositionally biased region" description="Polar residues" evidence="1">
    <location>
        <begin position="83"/>
        <end position="93"/>
    </location>
</feature>
<evidence type="ECO:0000313" key="4">
    <source>
        <dbReference type="Proteomes" id="UP000243006"/>
    </source>
</evidence>
<evidence type="ECO:0000256" key="1">
    <source>
        <dbReference type="SAM" id="MobiDB-lite"/>
    </source>
</evidence>
<comment type="caution">
    <text evidence="3">The sequence shown here is derived from an EMBL/GenBank/DDBJ whole genome shotgun (WGS) entry which is preliminary data.</text>
</comment>
<keyword evidence="2" id="KW-0812">Transmembrane</keyword>
<evidence type="ECO:0000256" key="2">
    <source>
        <dbReference type="SAM" id="Phobius"/>
    </source>
</evidence>
<evidence type="ECO:0000313" key="3">
    <source>
        <dbReference type="EMBL" id="OUC49163.1"/>
    </source>
</evidence>
<feature type="transmembrane region" description="Helical" evidence="2">
    <location>
        <begin position="6"/>
        <end position="34"/>
    </location>
</feature>
<keyword evidence="2" id="KW-1133">Transmembrane helix</keyword>
<proteinExistence type="predicted"/>
<keyword evidence="2" id="KW-0472">Membrane</keyword>
<accession>A0A1Y3EVH9</accession>
<protein>
    <submittedName>
        <fullName evidence="3">Uncharacterized protein</fullName>
    </submittedName>
</protein>
<dbReference type="AlphaFoldDB" id="A0A1Y3EVH9"/>